<evidence type="ECO:0000313" key="12">
    <source>
        <dbReference type="Proteomes" id="UP000300879"/>
    </source>
</evidence>
<dbReference type="InterPro" id="IPR020449">
    <property type="entry name" value="Tscrpt_reg_AraC-type_HTH"/>
</dbReference>
<dbReference type="PANTHER" id="PTHR42713:SF3">
    <property type="entry name" value="TRANSCRIPTIONAL REGULATORY PROTEIN HPTR"/>
    <property type="match status" value="1"/>
</dbReference>
<dbReference type="InterPro" id="IPR051552">
    <property type="entry name" value="HptR"/>
</dbReference>
<dbReference type="RefSeq" id="WP_138226531.1">
    <property type="nucleotide sequence ID" value="NZ_CP040396.1"/>
</dbReference>
<dbReference type="PANTHER" id="PTHR42713">
    <property type="entry name" value="HISTIDINE KINASE-RELATED"/>
    <property type="match status" value="1"/>
</dbReference>
<keyword evidence="7" id="KW-0804">Transcription</keyword>
<evidence type="ECO:0000256" key="5">
    <source>
        <dbReference type="ARBA" id="ARBA00023015"/>
    </source>
</evidence>
<evidence type="ECO:0000259" key="10">
    <source>
        <dbReference type="PROSITE" id="PS50110"/>
    </source>
</evidence>
<evidence type="ECO:0000256" key="4">
    <source>
        <dbReference type="ARBA" id="ARBA00023012"/>
    </source>
</evidence>
<dbReference type="OrthoDB" id="342399at2"/>
<keyword evidence="6" id="KW-0238">DNA-binding</keyword>
<dbReference type="SUPFAM" id="SSF52172">
    <property type="entry name" value="CheY-like"/>
    <property type="match status" value="1"/>
</dbReference>
<feature type="modified residue" description="4-aspartylphosphate" evidence="8">
    <location>
        <position position="55"/>
    </location>
</feature>
<evidence type="ECO:0000256" key="8">
    <source>
        <dbReference type="PROSITE-ProRule" id="PRU00169"/>
    </source>
</evidence>
<dbReference type="GO" id="GO:0005737">
    <property type="term" value="C:cytoplasm"/>
    <property type="evidence" value="ECO:0007669"/>
    <property type="project" value="UniProtKB-SubCell"/>
</dbReference>
<evidence type="ECO:0000313" key="11">
    <source>
        <dbReference type="EMBL" id="QCT03697.1"/>
    </source>
</evidence>
<accession>A0A4P8XLP0</accession>
<evidence type="ECO:0000256" key="7">
    <source>
        <dbReference type="ARBA" id="ARBA00023163"/>
    </source>
</evidence>
<dbReference type="CDD" id="cd17536">
    <property type="entry name" value="REC_YesN-like"/>
    <property type="match status" value="1"/>
</dbReference>
<dbReference type="EMBL" id="CP040396">
    <property type="protein sequence ID" value="QCT03697.1"/>
    <property type="molecule type" value="Genomic_DNA"/>
</dbReference>
<dbReference type="Pfam" id="PF00072">
    <property type="entry name" value="Response_reg"/>
    <property type="match status" value="1"/>
</dbReference>
<keyword evidence="5" id="KW-0805">Transcription regulation</keyword>
<dbReference type="SUPFAM" id="SSF46689">
    <property type="entry name" value="Homeodomain-like"/>
    <property type="match status" value="2"/>
</dbReference>
<dbReference type="GO" id="GO:0003700">
    <property type="term" value="F:DNA-binding transcription factor activity"/>
    <property type="evidence" value="ECO:0007669"/>
    <property type="project" value="InterPro"/>
</dbReference>
<dbReference type="GO" id="GO:0000160">
    <property type="term" value="P:phosphorelay signal transduction system"/>
    <property type="evidence" value="ECO:0007669"/>
    <property type="project" value="UniProtKB-KW"/>
</dbReference>
<dbReference type="InterPro" id="IPR018060">
    <property type="entry name" value="HTH_AraC"/>
</dbReference>
<dbReference type="GO" id="GO:0043565">
    <property type="term" value="F:sequence-specific DNA binding"/>
    <property type="evidence" value="ECO:0007669"/>
    <property type="project" value="InterPro"/>
</dbReference>
<evidence type="ECO:0000259" key="9">
    <source>
        <dbReference type="PROSITE" id="PS01124"/>
    </source>
</evidence>
<evidence type="ECO:0000256" key="3">
    <source>
        <dbReference type="ARBA" id="ARBA00022553"/>
    </source>
</evidence>
<keyword evidence="4" id="KW-0902">Two-component regulatory system</keyword>
<dbReference type="Proteomes" id="UP000300879">
    <property type="component" value="Chromosome"/>
</dbReference>
<evidence type="ECO:0000256" key="2">
    <source>
        <dbReference type="ARBA" id="ARBA00022490"/>
    </source>
</evidence>
<proteinExistence type="predicted"/>
<dbReference type="AlphaFoldDB" id="A0A4P8XLP0"/>
<keyword evidence="2" id="KW-0963">Cytoplasm</keyword>
<feature type="domain" description="HTH araC/xylS-type" evidence="9">
    <location>
        <begin position="409"/>
        <end position="507"/>
    </location>
</feature>
<organism evidence="11 12">
    <name type="scientific">Paenibacillus algicola</name>
    <dbReference type="NCBI Taxonomy" id="2565926"/>
    <lineage>
        <taxon>Bacteria</taxon>
        <taxon>Bacillati</taxon>
        <taxon>Bacillota</taxon>
        <taxon>Bacilli</taxon>
        <taxon>Bacillales</taxon>
        <taxon>Paenibacillaceae</taxon>
        <taxon>Paenibacillus</taxon>
    </lineage>
</organism>
<reference evidence="11 12" key="1">
    <citation type="submission" date="2019-05" db="EMBL/GenBank/DDBJ databases">
        <authorList>
            <person name="Chen C."/>
        </authorList>
    </citation>
    <scope>NUCLEOTIDE SEQUENCE [LARGE SCALE GENOMIC DNA]</scope>
    <source>
        <strain evidence="11 12">HB172198</strain>
    </source>
</reference>
<dbReference type="InterPro" id="IPR001789">
    <property type="entry name" value="Sig_transdc_resp-reg_receiver"/>
</dbReference>
<dbReference type="Gene3D" id="1.10.10.60">
    <property type="entry name" value="Homeodomain-like"/>
    <property type="match status" value="2"/>
</dbReference>
<feature type="domain" description="Response regulatory" evidence="10">
    <location>
        <begin position="3"/>
        <end position="120"/>
    </location>
</feature>
<dbReference type="SMART" id="SM00448">
    <property type="entry name" value="REC"/>
    <property type="match status" value="1"/>
</dbReference>
<dbReference type="PROSITE" id="PS50110">
    <property type="entry name" value="RESPONSE_REGULATORY"/>
    <property type="match status" value="1"/>
</dbReference>
<evidence type="ECO:0000256" key="6">
    <source>
        <dbReference type="ARBA" id="ARBA00023125"/>
    </source>
</evidence>
<dbReference type="PROSITE" id="PS01124">
    <property type="entry name" value="HTH_ARAC_FAMILY_2"/>
    <property type="match status" value="1"/>
</dbReference>
<comment type="subcellular location">
    <subcellularLocation>
        <location evidence="1">Cytoplasm</location>
    </subcellularLocation>
</comment>
<dbReference type="SMART" id="SM00342">
    <property type="entry name" value="HTH_ARAC"/>
    <property type="match status" value="1"/>
</dbReference>
<evidence type="ECO:0000256" key="1">
    <source>
        <dbReference type="ARBA" id="ARBA00004496"/>
    </source>
</evidence>
<dbReference type="PRINTS" id="PR00032">
    <property type="entry name" value="HTHARAC"/>
</dbReference>
<dbReference type="InterPro" id="IPR011006">
    <property type="entry name" value="CheY-like_superfamily"/>
</dbReference>
<protein>
    <submittedName>
        <fullName evidence="11">Two component transcriptional regulator, AraC family</fullName>
    </submittedName>
</protein>
<gene>
    <name evidence="11" type="ORF">E6C60_2986</name>
</gene>
<dbReference type="Gene3D" id="3.40.50.2300">
    <property type="match status" value="1"/>
</dbReference>
<name>A0A4P8XLP0_9BACL</name>
<sequence>MRKVYFADDEPLIVQGLKAILDWGKYGLEVAGTARNGEEALTELLEQPVDLLITDIMMPRLNGLELIRRVKERHPGTKCIVLSGYEEFEYVKTGITLGIHNYILKPINLEELESTVSHIVQEWEREGERRFQLEEDWKVLQSHVLQRWVHGSIDLAELRQRAELLALPLEGSCYQVQVIRTWVEEGEACPISRLADELQAMLLERADEGRQAIAFSDHEDLVVIHIWQQCRHEESRCQSLLPELHVLQQQHGLRLWCTLGRRVCREGLSEVAASYEEGKRQLEQALLAAEAPSQCTGLQELPPAPEGGLELFKKVIIEGDLEVIQDHIREALRVEAGVSLVSRESYWNAAVQLMLAVKELEKNPDYSEVFIPLQDIHTLKQLQEHVRCIVESTLLKQQEQEEGYSPHVSFLTAQVQHHYGEELSLKTLSHRMGLHPNYLGHLFQQEVGVTFSDYLNQFRIEKATQLLLYTDQKTSDIALRVGYLDSSYFYRQFKKYTGVSPTEMRTRFARV</sequence>
<dbReference type="KEGG" id="palo:E6C60_2986"/>
<keyword evidence="3 8" id="KW-0597">Phosphoprotein</keyword>
<keyword evidence="12" id="KW-1185">Reference proteome</keyword>
<dbReference type="Pfam" id="PF12833">
    <property type="entry name" value="HTH_18"/>
    <property type="match status" value="1"/>
</dbReference>
<dbReference type="InterPro" id="IPR009057">
    <property type="entry name" value="Homeodomain-like_sf"/>
</dbReference>